<keyword evidence="2" id="KW-1185">Reference proteome</keyword>
<name>A0A1R3HES9_COCAP</name>
<evidence type="ECO:0000313" key="1">
    <source>
        <dbReference type="EMBL" id="OMO68859.1"/>
    </source>
</evidence>
<organism evidence="1 2">
    <name type="scientific">Corchorus capsularis</name>
    <name type="common">Jute</name>
    <dbReference type="NCBI Taxonomy" id="210143"/>
    <lineage>
        <taxon>Eukaryota</taxon>
        <taxon>Viridiplantae</taxon>
        <taxon>Streptophyta</taxon>
        <taxon>Embryophyta</taxon>
        <taxon>Tracheophyta</taxon>
        <taxon>Spermatophyta</taxon>
        <taxon>Magnoliopsida</taxon>
        <taxon>eudicotyledons</taxon>
        <taxon>Gunneridae</taxon>
        <taxon>Pentapetalae</taxon>
        <taxon>rosids</taxon>
        <taxon>malvids</taxon>
        <taxon>Malvales</taxon>
        <taxon>Malvaceae</taxon>
        <taxon>Grewioideae</taxon>
        <taxon>Apeibeae</taxon>
        <taxon>Corchorus</taxon>
    </lineage>
</organism>
<comment type="caution">
    <text evidence="1">The sequence shown here is derived from an EMBL/GenBank/DDBJ whole genome shotgun (WGS) entry which is preliminary data.</text>
</comment>
<gene>
    <name evidence="1" type="ORF">CCACVL1_19798</name>
</gene>
<evidence type="ECO:0000313" key="2">
    <source>
        <dbReference type="Proteomes" id="UP000188268"/>
    </source>
</evidence>
<dbReference type="AlphaFoldDB" id="A0A1R3HES9"/>
<protein>
    <submittedName>
        <fullName evidence="1">Uncharacterized protein</fullName>
    </submittedName>
</protein>
<sequence length="25" mass="3050">MDFQVIEVYLAELDQWEHSLDARNQ</sequence>
<reference evidence="1 2" key="1">
    <citation type="submission" date="2013-09" db="EMBL/GenBank/DDBJ databases">
        <title>Corchorus capsularis genome sequencing.</title>
        <authorList>
            <person name="Alam M."/>
            <person name="Haque M.S."/>
            <person name="Islam M.S."/>
            <person name="Emdad E.M."/>
            <person name="Islam M.M."/>
            <person name="Ahmed B."/>
            <person name="Halim A."/>
            <person name="Hossen Q.M.M."/>
            <person name="Hossain M.Z."/>
            <person name="Ahmed R."/>
            <person name="Khan M.M."/>
            <person name="Islam R."/>
            <person name="Rashid M.M."/>
            <person name="Khan S.A."/>
            <person name="Rahman M.S."/>
            <person name="Alam M."/>
        </authorList>
    </citation>
    <scope>NUCLEOTIDE SEQUENCE [LARGE SCALE GENOMIC DNA]</scope>
    <source>
        <strain evidence="2">cv. CVL-1</strain>
        <tissue evidence="1">Whole seedling</tissue>
    </source>
</reference>
<dbReference type="Gramene" id="OMO68859">
    <property type="protein sequence ID" value="OMO68859"/>
    <property type="gene ID" value="CCACVL1_19798"/>
</dbReference>
<accession>A0A1R3HES9</accession>
<dbReference type="EMBL" id="AWWV01012143">
    <property type="protein sequence ID" value="OMO68859.1"/>
    <property type="molecule type" value="Genomic_DNA"/>
</dbReference>
<proteinExistence type="predicted"/>
<dbReference type="Proteomes" id="UP000188268">
    <property type="component" value="Unassembled WGS sequence"/>
</dbReference>